<evidence type="ECO:0000256" key="11">
    <source>
        <dbReference type="SAM" id="MobiDB-lite"/>
    </source>
</evidence>
<feature type="domain" description="G-protein coupled receptors family 1 profile" evidence="13">
    <location>
        <begin position="35"/>
        <end position="367"/>
    </location>
</feature>
<keyword evidence="3 10" id="KW-0812">Transmembrane</keyword>
<dbReference type="EMBL" id="NEDP02002060">
    <property type="protein sequence ID" value="OWF51751.1"/>
    <property type="molecule type" value="Genomic_DNA"/>
</dbReference>
<dbReference type="PRINTS" id="PR00664">
    <property type="entry name" value="OCTOPAMINER"/>
</dbReference>
<keyword evidence="9 10" id="KW-0807">Transducer</keyword>
<evidence type="ECO:0000256" key="3">
    <source>
        <dbReference type="ARBA" id="ARBA00022692"/>
    </source>
</evidence>
<keyword evidence="5 10" id="KW-0297">G-protein coupled receptor</keyword>
<comment type="subcellular location">
    <subcellularLocation>
        <location evidence="1">Cell membrane</location>
        <topology evidence="1">Multi-pass membrane protein</topology>
    </subcellularLocation>
</comment>
<evidence type="ECO:0000256" key="10">
    <source>
        <dbReference type="RuleBase" id="RU000688"/>
    </source>
</evidence>
<keyword evidence="6 12" id="KW-0472">Membrane</keyword>
<dbReference type="STRING" id="6573.A0A210QSN8"/>
<feature type="region of interest" description="Disordered" evidence="11">
    <location>
        <begin position="231"/>
        <end position="251"/>
    </location>
</feature>
<dbReference type="AlphaFoldDB" id="A0A210QSN8"/>
<dbReference type="PROSITE" id="PS00237">
    <property type="entry name" value="G_PROTEIN_RECEP_F1_1"/>
    <property type="match status" value="1"/>
</dbReference>
<dbReference type="OrthoDB" id="5955450at2759"/>
<dbReference type="SMART" id="SM01381">
    <property type="entry name" value="7TM_GPCR_Srsx"/>
    <property type="match status" value="1"/>
</dbReference>
<comment type="caution">
    <text evidence="14">The sequence shown here is derived from an EMBL/GenBank/DDBJ whole genome shotgun (WGS) entry which is preliminary data.</text>
</comment>
<dbReference type="Gene3D" id="1.20.1070.10">
    <property type="entry name" value="Rhodopsin 7-helix transmembrane proteins"/>
    <property type="match status" value="1"/>
</dbReference>
<feature type="compositionally biased region" description="Low complexity" evidence="11">
    <location>
        <begin position="237"/>
        <end position="251"/>
    </location>
</feature>
<dbReference type="Proteomes" id="UP000242188">
    <property type="component" value="Unassembled WGS sequence"/>
</dbReference>
<evidence type="ECO:0000256" key="9">
    <source>
        <dbReference type="ARBA" id="ARBA00023224"/>
    </source>
</evidence>
<protein>
    <submittedName>
        <fullName evidence="14">G-protein coupled receptor No18</fullName>
    </submittedName>
</protein>
<evidence type="ECO:0000256" key="12">
    <source>
        <dbReference type="SAM" id="Phobius"/>
    </source>
</evidence>
<dbReference type="InterPro" id="IPR000276">
    <property type="entry name" value="GPCR_Rhodpsn"/>
</dbReference>
<dbReference type="GO" id="GO:0004989">
    <property type="term" value="F:octopamine receptor activity"/>
    <property type="evidence" value="ECO:0007669"/>
    <property type="project" value="InterPro"/>
</dbReference>
<keyword evidence="4 12" id="KW-1133">Transmembrane helix</keyword>
<dbReference type="InterPro" id="IPR017452">
    <property type="entry name" value="GPCR_Rhodpsn_7TM"/>
</dbReference>
<dbReference type="InterPro" id="IPR002002">
    <property type="entry name" value="Octopmn_rcpt"/>
</dbReference>
<dbReference type="PRINTS" id="PR00237">
    <property type="entry name" value="GPCRRHODOPSN"/>
</dbReference>
<evidence type="ECO:0000256" key="7">
    <source>
        <dbReference type="ARBA" id="ARBA00023170"/>
    </source>
</evidence>
<sequence length="405" mass="45253">MANNFSNVSFPPNTNWEGYVTSVFMSFLIVLTLVGNMYVVAAIFIYKPLRSVQNFYIISLSVADMAVAILVMPFHISNILFNEWIYGFAFCDLWLTFDILLCTASILNICVIAMDRYFAIHDPLNYAAKRTIKRVSFMIVAAWVTSAVISVPPLFGWSDKSHGSLLDPESGQCHLTEERGFVIYSACGSFYIPLAIMSFVYLKIFLATRKRLRERAKASAATKLSCMSGVRPSPNISSDPASEASAEPVAKENTITTATSKTVTTKNTGGSSGETRVYLAVNNNPESAQKISTFFEQKQKISLSKERRAARILGFIMGAFIFCWLPFFLYYVIMPFCPGCIKDGTATVEMFVVVLGYVNSSLNPIIYTIFNNDFQKAFQYIYVKKLRCKSSRSTTTIKINGQTMV</sequence>
<keyword evidence="8" id="KW-0325">Glycoprotein</keyword>
<evidence type="ECO:0000256" key="8">
    <source>
        <dbReference type="ARBA" id="ARBA00023180"/>
    </source>
</evidence>
<feature type="transmembrane region" description="Helical" evidence="12">
    <location>
        <begin position="312"/>
        <end position="333"/>
    </location>
</feature>
<feature type="transmembrane region" description="Helical" evidence="12">
    <location>
        <begin position="93"/>
        <end position="114"/>
    </location>
</feature>
<evidence type="ECO:0000256" key="4">
    <source>
        <dbReference type="ARBA" id="ARBA00022989"/>
    </source>
</evidence>
<keyword evidence="2" id="KW-1003">Cell membrane</keyword>
<organism evidence="14 15">
    <name type="scientific">Mizuhopecten yessoensis</name>
    <name type="common">Japanese scallop</name>
    <name type="synonym">Patinopecten yessoensis</name>
    <dbReference type="NCBI Taxonomy" id="6573"/>
    <lineage>
        <taxon>Eukaryota</taxon>
        <taxon>Metazoa</taxon>
        <taxon>Spiralia</taxon>
        <taxon>Lophotrochozoa</taxon>
        <taxon>Mollusca</taxon>
        <taxon>Bivalvia</taxon>
        <taxon>Autobranchia</taxon>
        <taxon>Pteriomorphia</taxon>
        <taxon>Pectinida</taxon>
        <taxon>Pectinoidea</taxon>
        <taxon>Pectinidae</taxon>
        <taxon>Mizuhopecten</taxon>
    </lineage>
</organism>
<evidence type="ECO:0000256" key="2">
    <source>
        <dbReference type="ARBA" id="ARBA00022475"/>
    </source>
</evidence>
<dbReference type="GO" id="GO:0005886">
    <property type="term" value="C:plasma membrane"/>
    <property type="evidence" value="ECO:0007669"/>
    <property type="project" value="UniProtKB-SubCell"/>
</dbReference>
<keyword evidence="15" id="KW-1185">Reference proteome</keyword>
<proteinExistence type="inferred from homology"/>
<feature type="transmembrane region" description="Helical" evidence="12">
    <location>
        <begin position="55"/>
        <end position="81"/>
    </location>
</feature>
<reference evidence="14 15" key="1">
    <citation type="journal article" date="2017" name="Nat. Ecol. Evol.">
        <title>Scallop genome provides insights into evolution of bilaterian karyotype and development.</title>
        <authorList>
            <person name="Wang S."/>
            <person name="Zhang J."/>
            <person name="Jiao W."/>
            <person name="Li J."/>
            <person name="Xun X."/>
            <person name="Sun Y."/>
            <person name="Guo X."/>
            <person name="Huan P."/>
            <person name="Dong B."/>
            <person name="Zhang L."/>
            <person name="Hu X."/>
            <person name="Sun X."/>
            <person name="Wang J."/>
            <person name="Zhao C."/>
            <person name="Wang Y."/>
            <person name="Wang D."/>
            <person name="Huang X."/>
            <person name="Wang R."/>
            <person name="Lv J."/>
            <person name="Li Y."/>
            <person name="Zhang Z."/>
            <person name="Liu B."/>
            <person name="Lu W."/>
            <person name="Hui Y."/>
            <person name="Liang J."/>
            <person name="Zhou Z."/>
            <person name="Hou R."/>
            <person name="Li X."/>
            <person name="Liu Y."/>
            <person name="Li H."/>
            <person name="Ning X."/>
            <person name="Lin Y."/>
            <person name="Zhao L."/>
            <person name="Xing Q."/>
            <person name="Dou J."/>
            <person name="Li Y."/>
            <person name="Mao J."/>
            <person name="Guo H."/>
            <person name="Dou H."/>
            <person name="Li T."/>
            <person name="Mu C."/>
            <person name="Jiang W."/>
            <person name="Fu Q."/>
            <person name="Fu X."/>
            <person name="Miao Y."/>
            <person name="Liu J."/>
            <person name="Yu Q."/>
            <person name="Li R."/>
            <person name="Liao H."/>
            <person name="Li X."/>
            <person name="Kong Y."/>
            <person name="Jiang Z."/>
            <person name="Chourrout D."/>
            <person name="Li R."/>
            <person name="Bao Z."/>
        </authorList>
    </citation>
    <scope>NUCLEOTIDE SEQUENCE [LARGE SCALE GENOMIC DNA]</scope>
    <source>
        <strain evidence="14 15">PY_sf001</strain>
    </source>
</reference>
<evidence type="ECO:0000259" key="13">
    <source>
        <dbReference type="PROSITE" id="PS50262"/>
    </source>
</evidence>
<dbReference type="Pfam" id="PF00001">
    <property type="entry name" value="7tm_1"/>
    <property type="match status" value="1"/>
</dbReference>
<feature type="transmembrane region" description="Helical" evidence="12">
    <location>
        <begin position="135"/>
        <end position="155"/>
    </location>
</feature>
<keyword evidence="7 10" id="KW-0675">Receptor</keyword>
<dbReference type="PANTHER" id="PTHR24248:SF174">
    <property type="entry name" value="TYRAMINE_OCTOPAMINE RECEPTOR"/>
    <property type="match status" value="1"/>
</dbReference>
<dbReference type="PANTHER" id="PTHR24248">
    <property type="entry name" value="ADRENERGIC RECEPTOR-RELATED G-PROTEIN COUPLED RECEPTOR"/>
    <property type="match status" value="1"/>
</dbReference>
<dbReference type="SUPFAM" id="SSF81321">
    <property type="entry name" value="Family A G protein-coupled receptor-like"/>
    <property type="match status" value="1"/>
</dbReference>
<accession>A0A210QSN8</accession>
<name>A0A210QSN8_MIZYE</name>
<evidence type="ECO:0000256" key="6">
    <source>
        <dbReference type="ARBA" id="ARBA00023136"/>
    </source>
</evidence>
<evidence type="ECO:0000313" key="15">
    <source>
        <dbReference type="Proteomes" id="UP000242188"/>
    </source>
</evidence>
<feature type="transmembrane region" description="Helical" evidence="12">
    <location>
        <begin position="181"/>
        <end position="206"/>
    </location>
</feature>
<feature type="transmembrane region" description="Helical" evidence="12">
    <location>
        <begin position="20"/>
        <end position="46"/>
    </location>
</feature>
<dbReference type="PROSITE" id="PS50262">
    <property type="entry name" value="G_PROTEIN_RECEP_F1_2"/>
    <property type="match status" value="1"/>
</dbReference>
<evidence type="ECO:0000256" key="1">
    <source>
        <dbReference type="ARBA" id="ARBA00004651"/>
    </source>
</evidence>
<evidence type="ECO:0000313" key="14">
    <source>
        <dbReference type="EMBL" id="OWF51751.1"/>
    </source>
</evidence>
<gene>
    <name evidence="14" type="ORF">KP79_PYT17417</name>
</gene>
<evidence type="ECO:0000256" key="5">
    <source>
        <dbReference type="ARBA" id="ARBA00023040"/>
    </source>
</evidence>
<comment type="similarity">
    <text evidence="10">Belongs to the G-protein coupled receptor 1 family.</text>
</comment>